<dbReference type="AlphaFoldDB" id="A0A1M6CSQ2"/>
<keyword evidence="2" id="KW-0732">Signal</keyword>
<reference evidence="4 5" key="1">
    <citation type="submission" date="2016-11" db="EMBL/GenBank/DDBJ databases">
        <authorList>
            <person name="Jaros S."/>
            <person name="Januszkiewicz K."/>
            <person name="Wedrychowicz H."/>
        </authorList>
    </citation>
    <scope>NUCLEOTIDE SEQUENCE [LARGE SCALE GENOMIC DNA]</scope>
    <source>
        <strain evidence="4 5">DSM 100565</strain>
    </source>
</reference>
<proteinExistence type="predicted"/>
<dbReference type="PROSITE" id="PS50222">
    <property type="entry name" value="EF_HAND_2"/>
    <property type="match status" value="2"/>
</dbReference>
<accession>A0A1M6CSQ2</accession>
<dbReference type="CDD" id="cd00051">
    <property type="entry name" value="EFh"/>
    <property type="match status" value="1"/>
</dbReference>
<dbReference type="EMBL" id="FQYO01000002">
    <property type="protein sequence ID" value="SHI64042.1"/>
    <property type="molecule type" value="Genomic_DNA"/>
</dbReference>
<feature type="chain" id="PRO_5012251874" evidence="2">
    <location>
        <begin position="20"/>
        <end position="179"/>
    </location>
</feature>
<feature type="signal peptide" evidence="2">
    <location>
        <begin position="1"/>
        <end position="19"/>
    </location>
</feature>
<dbReference type="RefSeq" id="WP_083601190.1">
    <property type="nucleotide sequence ID" value="NZ_FQYO01000002.1"/>
</dbReference>
<dbReference type="Pfam" id="PF13499">
    <property type="entry name" value="EF-hand_7"/>
    <property type="match status" value="1"/>
</dbReference>
<sequence length="179" mass="18580">MRQTLFLAAAMIAGLGIQAARGQDAAEETLPGAVEAEADAAGARDGAAMPGRTLPPRLAPFDGDGDGVLDAAERDALQAARFAEADADGNGALTADELAAWFEAQAAQRRSDRAERLVARLDTDGDGSVDAEELAAAPVLADGDREVGDRMAARFGDRGRGDHGPRGHWFGDHGPRGRH</sequence>
<evidence type="ECO:0000313" key="5">
    <source>
        <dbReference type="Proteomes" id="UP000184292"/>
    </source>
</evidence>
<evidence type="ECO:0000259" key="3">
    <source>
        <dbReference type="PROSITE" id="PS50222"/>
    </source>
</evidence>
<evidence type="ECO:0000256" key="2">
    <source>
        <dbReference type="SAM" id="SignalP"/>
    </source>
</evidence>
<feature type="domain" description="EF-hand" evidence="3">
    <location>
        <begin position="73"/>
        <end position="108"/>
    </location>
</feature>
<dbReference type="GO" id="GO:0005509">
    <property type="term" value="F:calcium ion binding"/>
    <property type="evidence" value="ECO:0007669"/>
    <property type="project" value="InterPro"/>
</dbReference>
<dbReference type="OrthoDB" id="5470953at2"/>
<dbReference type="InterPro" id="IPR018247">
    <property type="entry name" value="EF_Hand_1_Ca_BS"/>
</dbReference>
<feature type="domain" description="EF-hand" evidence="3">
    <location>
        <begin position="109"/>
        <end position="144"/>
    </location>
</feature>
<dbReference type="SUPFAM" id="SSF47473">
    <property type="entry name" value="EF-hand"/>
    <property type="match status" value="1"/>
</dbReference>
<dbReference type="STRING" id="1447782.SAMN05444417_1346"/>
<dbReference type="Proteomes" id="UP000184292">
    <property type="component" value="Unassembled WGS sequence"/>
</dbReference>
<protein>
    <submittedName>
        <fullName evidence="4">EF-hand domain pair</fullName>
    </submittedName>
</protein>
<evidence type="ECO:0000256" key="1">
    <source>
        <dbReference type="SAM" id="MobiDB-lite"/>
    </source>
</evidence>
<evidence type="ECO:0000313" key="4">
    <source>
        <dbReference type="EMBL" id="SHI64042.1"/>
    </source>
</evidence>
<dbReference type="InterPro" id="IPR011992">
    <property type="entry name" value="EF-hand-dom_pair"/>
</dbReference>
<dbReference type="Gene3D" id="1.10.238.10">
    <property type="entry name" value="EF-hand"/>
    <property type="match status" value="1"/>
</dbReference>
<keyword evidence="5" id="KW-1185">Reference proteome</keyword>
<dbReference type="InterPro" id="IPR002048">
    <property type="entry name" value="EF_hand_dom"/>
</dbReference>
<gene>
    <name evidence="4" type="ORF">SAMN05444417_1346</name>
</gene>
<feature type="region of interest" description="Disordered" evidence="1">
    <location>
        <begin position="154"/>
        <end position="179"/>
    </location>
</feature>
<dbReference type="PROSITE" id="PS00018">
    <property type="entry name" value="EF_HAND_1"/>
    <property type="match status" value="2"/>
</dbReference>
<organism evidence="4 5">
    <name type="scientific">Wenxinia saemankumensis</name>
    <dbReference type="NCBI Taxonomy" id="1447782"/>
    <lineage>
        <taxon>Bacteria</taxon>
        <taxon>Pseudomonadati</taxon>
        <taxon>Pseudomonadota</taxon>
        <taxon>Alphaproteobacteria</taxon>
        <taxon>Rhodobacterales</taxon>
        <taxon>Roseobacteraceae</taxon>
        <taxon>Wenxinia</taxon>
    </lineage>
</organism>
<name>A0A1M6CSQ2_9RHOB</name>